<organism evidence="1 2">
    <name type="scientific">Dallia pectoralis</name>
    <name type="common">Alaska blackfish</name>
    <dbReference type="NCBI Taxonomy" id="75939"/>
    <lineage>
        <taxon>Eukaryota</taxon>
        <taxon>Metazoa</taxon>
        <taxon>Chordata</taxon>
        <taxon>Craniata</taxon>
        <taxon>Vertebrata</taxon>
        <taxon>Euteleostomi</taxon>
        <taxon>Actinopterygii</taxon>
        <taxon>Neopterygii</taxon>
        <taxon>Teleostei</taxon>
        <taxon>Protacanthopterygii</taxon>
        <taxon>Esociformes</taxon>
        <taxon>Umbridae</taxon>
        <taxon>Dallia</taxon>
    </lineage>
</organism>
<name>A0ACC2HGZ7_DALPE</name>
<accession>A0ACC2HGZ7</accession>
<keyword evidence="2" id="KW-1185">Reference proteome</keyword>
<evidence type="ECO:0000313" key="2">
    <source>
        <dbReference type="Proteomes" id="UP001157502"/>
    </source>
</evidence>
<evidence type="ECO:0000313" key="1">
    <source>
        <dbReference type="EMBL" id="KAJ8015269.1"/>
    </source>
</evidence>
<reference evidence="1" key="1">
    <citation type="submission" date="2021-05" db="EMBL/GenBank/DDBJ databases">
        <authorList>
            <person name="Pan Q."/>
            <person name="Jouanno E."/>
            <person name="Zahm M."/>
            <person name="Klopp C."/>
            <person name="Cabau C."/>
            <person name="Louis A."/>
            <person name="Berthelot C."/>
            <person name="Parey E."/>
            <person name="Roest Crollius H."/>
            <person name="Montfort J."/>
            <person name="Robinson-Rechavi M."/>
            <person name="Bouchez O."/>
            <person name="Lampietro C."/>
            <person name="Lopez Roques C."/>
            <person name="Donnadieu C."/>
            <person name="Postlethwait J."/>
            <person name="Bobe J."/>
            <person name="Dillon D."/>
            <person name="Chandos A."/>
            <person name="von Hippel F."/>
            <person name="Guiguen Y."/>
        </authorList>
    </citation>
    <scope>NUCLEOTIDE SEQUENCE</scope>
    <source>
        <strain evidence="1">YG-Jan2019</strain>
    </source>
</reference>
<comment type="caution">
    <text evidence="1">The sequence shown here is derived from an EMBL/GenBank/DDBJ whole genome shotgun (WGS) entry which is preliminary data.</text>
</comment>
<dbReference type="EMBL" id="CM055729">
    <property type="protein sequence ID" value="KAJ8015269.1"/>
    <property type="molecule type" value="Genomic_DNA"/>
</dbReference>
<dbReference type="Proteomes" id="UP001157502">
    <property type="component" value="Chromosome 2"/>
</dbReference>
<sequence>MSEVTSEEATLNMTLLSLTDNLGGNQMNSRNVPDIPRTANNKNTYINNEHNDINPILSSLKNHHKKLNNPNKQHSTAILISLDSKMIILSLFEPKPDNNCSGKKNNKNTHSEKFLIAEITNILEENPKVHQDGRILIYSTNSPCLIDKGCDSCMSLIQENAKEWYRLYSIKTIVLFTKWYGNTGFSKTILDKYNINFHYLINSKDYKSWTSENGHLVTPELYQFLKDQFNSISLTFNISDSFRNYLLKKLKNPNVSKYFTSTGSLQDFRNEVNDLIQEGCAIIEKDKKDSKKYRKKWTKILNEYLEKEFEAFLKRTAIEALNKKDVTDYITNNYFEYLSFYFTDDNMEKCSEINSSMK</sequence>
<proteinExistence type="predicted"/>
<gene>
    <name evidence="1" type="ORF">DPEC_G00024370</name>
</gene>
<protein>
    <submittedName>
        <fullName evidence="1">Uncharacterized protein</fullName>
    </submittedName>
</protein>